<dbReference type="HOGENOM" id="CLU_1962988_0_0_1"/>
<reference evidence="2" key="2">
    <citation type="submission" date="2013-04" db="UniProtKB">
        <authorList>
            <consortium name="EnsemblPlants"/>
        </authorList>
    </citation>
    <scope>IDENTIFICATION</scope>
</reference>
<feature type="compositionally biased region" description="Basic residues" evidence="1">
    <location>
        <begin position="100"/>
        <end position="110"/>
    </location>
</feature>
<dbReference type="PANTHER" id="PTHR12716:SF8">
    <property type="entry name" value="TRANSCRIPTION INITIATION FACTOR IIE SUBUNIT BETA"/>
    <property type="match status" value="1"/>
</dbReference>
<keyword evidence="3" id="KW-1185">Reference proteome</keyword>
<dbReference type="AlphaFoldDB" id="J3LKJ6"/>
<evidence type="ECO:0000313" key="3">
    <source>
        <dbReference type="Proteomes" id="UP000006038"/>
    </source>
</evidence>
<dbReference type="eggNOG" id="KOG3095">
    <property type="taxonomic scope" value="Eukaryota"/>
</dbReference>
<evidence type="ECO:0000313" key="2">
    <source>
        <dbReference type="EnsemblPlants" id="OB03G15720.1"/>
    </source>
</evidence>
<protein>
    <submittedName>
        <fullName evidence="2">Uncharacterized protein</fullName>
    </submittedName>
</protein>
<dbReference type="InterPro" id="IPR016656">
    <property type="entry name" value="TFIIE-bsu"/>
</dbReference>
<sequence>MSYEGGSIQEMHVQTVWPSKVSGDVWLMSTKKSQEDVVYPEIDPRLKIKVDDESKDLARSIELPRDMLDVEKELHKSGQPTKTNTARRRAAAQSLCHPPPKPKSRKKRGLTSRSSSSRTHICPSCSWT</sequence>
<dbReference type="GO" id="GO:0006367">
    <property type="term" value="P:transcription initiation at RNA polymerase II promoter"/>
    <property type="evidence" value="ECO:0007669"/>
    <property type="project" value="InterPro"/>
</dbReference>
<dbReference type="PANTHER" id="PTHR12716">
    <property type="entry name" value="TRANSCRIPTION INITIATION FACTOR IIE, BETA SUBUNIT"/>
    <property type="match status" value="1"/>
</dbReference>
<dbReference type="EnsemblPlants" id="OB03G15720.1">
    <property type="protein sequence ID" value="OB03G15720.1"/>
    <property type="gene ID" value="OB03G15720"/>
</dbReference>
<proteinExistence type="predicted"/>
<dbReference type="GO" id="GO:0005673">
    <property type="term" value="C:transcription factor TFIIE complex"/>
    <property type="evidence" value="ECO:0007669"/>
    <property type="project" value="InterPro"/>
</dbReference>
<dbReference type="Proteomes" id="UP000006038">
    <property type="component" value="Chromosome 3"/>
</dbReference>
<name>J3LKJ6_ORYBR</name>
<dbReference type="OMA" id="GSIQEMH"/>
<feature type="region of interest" description="Disordered" evidence="1">
    <location>
        <begin position="70"/>
        <end position="128"/>
    </location>
</feature>
<dbReference type="GO" id="GO:0001097">
    <property type="term" value="F:TFIIH-class transcription factor complex binding"/>
    <property type="evidence" value="ECO:0007669"/>
    <property type="project" value="TreeGrafter"/>
</dbReference>
<reference evidence="2" key="1">
    <citation type="journal article" date="2013" name="Nat. Commun.">
        <title>Whole-genome sequencing of Oryza brachyantha reveals mechanisms underlying Oryza genome evolution.</title>
        <authorList>
            <person name="Chen J."/>
            <person name="Huang Q."/>
            <person name="Gao D."/>
            <person name="Wang J."/>
            <person name="Lang Y."/>
            <person name="Liu T."/>
            <person name="Li B."/>
            <person name="Bai Z."/>
            <person name="Luis Goicoechea J."/>
            <person name="Liang C."/>
            <person name="Chen C."/>
            <person name="Zhang W."/>
            <person name="Sun S."/>
            <person name="Liao Y."/>
            <person name="Zhang X."/>
            <person name="Yang L."/>
            <person name="Song C."/>
            <person name="Wang M."/>
            <person name="Shi J."/>
            <person name="Liu G."/>
            <person name="Liu J."/>
            <person name="Zhou H."/>
            <person name="Zhou W."/>
            <person name="Yu Q."/>
            <person name="An N."/>
            <person name="Chen Y."/>
            <person name="Cai Q."/>
            <person name="Wang B."/>
            <person name="Liu B."/>
            <person name="Min J."/>
            <person name="Huang Y."/>
            <person name="Wu H."/>
            <person name="Li Z."/>
            <person name="Zhang Y."/>
            <person name="Yin Y."/>
            <person name="Song W."/>
            <person name="Jiang J."/>
            <person name="Jackson S.A."/>
            <person name="Wing R.A."/>
            <person name="Wang J."/>
            <person name="Chen M."/>
        </authorList>
    </citation>
    <scope>NUCLEOTIDE SEQUENCE [LARGE SCALE GENOMIC DNA]</scope>
    <source>
        <strain evidence="2">cv. IRGC 101232</strain>
    </source>
</reference>
<evidence type="ECO:0000256" key="1">
    <source>
        <dbReference type="SAM" id="MobiDB-lite"/>
    </source>
</evidence>
<organism evidence="2">
    <name type="scientific">Oryza brachyantha</name>
    <name type="common">malo sina</name>
    <dbReference type="NCBI Taxonomy" id="4533"/>
    <lineage>
        <taxon>Eukaryota</taxon>
        <taxon>Viridiplantae</taxon>
        <taxon>Streptophyta</taxon>
        <taxon>Embryophyta</taxon>
        <taxon>Tracheophyta</taxon>
        <taxon>Spermatophyta</taxon>
        <taxon>Magnoliopsida</taxon>
        <taxon>Liliopsida</taxon>
        <taxon>Poales</taxon>
        <taxon>Poaceae</taxon>
        <taxon>BOP clade</taxon>
        <taxon>Oryzoideae</taxon>
        <taxon>Oryzeae</taxon>
        <taxon>Oryzinae</taxon>
        <taxon>Oryza</taxon>
    </lineage>
</organism>
<accession>J3LKJ6</accession>
<dbReference type="STRING" id="4533.J3LKJ6"/>
<dbReference type="Gramene" id="OB03G15720.1">
    <property type="protein sequence ID" value="OB03G15720.1"/>
    <property type="gene ID" value="OB03G15720"/>
</dbReference>